<dbReference type="SUPFAM" id="SSF144074">
    <property type="entry name" value="E2F-DP heterodimerization region"/>
    <property type="match status" value="1"/>
</dbReference>
<comment type="similarity">
    <text evidence="1">Belongs to the E2F/DP family.</text>
</comment>
<name>A0AAV1PDT2_SCOSC</name>
<evidence type="ECO:0000313" key="8">
    <source>
        <dbReference type="Proteomes" id="UP001314229"/>
    </source>
</evidence>
<evidence type="ECO:0000256" key="2">
    <source>
        <dbReference type="ARBA" id="ARBA00023015"/>
    </source>
</evidence>
<dbReference type="Gene3D" id="6.10.250.540">
    <property type="match status" value="1"/>
</dbReference>
<accession>A0AAV1PDT2</accession>
<keyword evidence="8" id="KW-1185">Reference proteome</keyword>
<evidence type="ECO:0000256" key="5">
    <source>
        <dbReference type="SAM" id="MobiDB-lite"/>
    </source>
</evidence>
<dbReference type="Proteomes" id="UP001314229">
    <property type="component" value="Unassembled WGS sequence"/>
</dbReference>
<keyword evidence="4" id="KW-0804">Transcription</keyword>
<evidence type="ECO:0000259" key="6">
    <source>
        <dbReference type="Pfam" id="PF16421"/>
    </source>
</evidence>
<proteinExistence type="inferred from homology"/>
<reference evidence="7 8" key="1">
    <citation type="submission" date="2024-01" db="EMBL/GenBank/DDBJ databases">
        <authorList>
            <person name="Alioto T."/>
            <person name="Alioto T."/>
            <person name="Gomez Garrido J."/>
        </authorList>
    </citation>
    <scope>NUCLEOTIDE SEQUENCE [LARGE SCALE GENOMIC DNA]</scope>
</reference>
<evidence type="ECO:0000256" key="4">
    <source>
        <dbReference type="ARBA" id="ARBA00023163"/>
    </source>
</evidence>
<dbReference type="GO" id="GO:0003677">
    <property type="term" value="F:DNA binding"/>
    <property type="evidence" value="ECO:0007669"/>
    <property type="project" value="UniProtKB-KW"/>
</dbReference>
<sequence>MFQEQTVIVIKAPEETKLEVSAAEEDSMQVYLKATKSPIMIGTCEVGSDDTVTSDPEDKSGVFSTLEESLIRTAELFTVEDEEHTSSGESESEAPTTLEHVETRKVSTGVRKSSGWKTLKEEDDKMGPRCQSVYCIWSGARKCGEIRERDREAVFKRFRQKMNNTQRKKYVVSLVDVAPGQNQGPILLRFRMEQRYHLIVKGQRMRVCKPMFLSTLGLSHRYVAGCMAGKQQEKTENREAPSTERRGPSLCSLFSLSLSCSLLKLVQVLVLVQLQDAALMLSEEEDTRDSHTDLTTTEENTTAEAFPKEDKEAFCTQELVCR</sequence>
<protein>
    <submittedName>
        <fullName evidence="7">Uncharacterized protein LOC121882399 isoform X1</fullName>
    </submittedName>
</protein>
<dbReference type="InterPro" id="IPR032198">
    <property type="entry name" value="E2F_CC-MB"/>
</dbReference>
<evidence type="ECO:0000256" key="3">
    <source>
        <dbReference type="ARBA" id="ARBA00023125"/>
    </source>
</evidence>
<evidence type="ECO:0000256" key="1">
    <source>
        <dbReference type="ARBA" id="ARBA00010940"/>
    </source>
</evidence>
<feature type="region of interest" description="Disordered" evidence="5">
    <location>
        <begin position="79"/>
        <end position="99"/>
    </location>
</feature>
<keyword evidence="3" id="KW-0238">DNA-binding</keyword>
<evidence type="ECO:0000313" key="7">
    <source>
        <dbReference type="EMBL" id="CAK6969603.1"/>
    </source>
</evidence>
<dbReference type="InterPro" id="IPR037241">
    <property type="entry name" value="E2F-DP_heterodim"/>
</dbReference>
<dbReference type="Pfam" id="PF16421">
    <property type="entry name" value="E2F_CC-MB"/>
    <property type="match status" value="1"/>
</dbReference>
<dbReference type="EMBL" id="CAWUFR010000138">
    <property type="protein sequence ID" value="CAK6969603.1"/>
    <property type="molecule type" value="Genomic_DNA"/>
</dbReference>
<keyword evidence="2" id="KW-0805">Transcription regulation</keyword>
<dbReference type="AlphaFoldDB" id="A0AAV1PDT2"/>
<dbReference type="GO" id="GO:0046983">
    <property type="term" value="F:protein dimerization activity"/>
    <property type="evidence" value="ECO:0007669"/>
    <property type="project" value="InterPro"/>
</dbReference>
<gene>
    <name evidence="7" type="ORF">FSCOSCO3_A004866</name>
</gene>
<feature type="domain" description="E2F transcription factor CC-MB" evidence="6">
    <location>
        <begin position="2"/>
        <end position="44"/>
    </location>
</feature>
<organism evidence="7 8">
    <name type="scientific">Scomber scombrus</name>
    <name type="common">Atlantic mackerel</name>
    <name type="synonym">Scomber vernalis</name>
    <dbReference type="NCBI Taxonomy" id="13677"/>
    <lineage>
        <taxon>Eukaryota</taxon>
        <taxon>Metazoa</taxon>
        <taxon>Chordata</taxon>
        <taxon>Craniata</taxon>
        <taxon>Vertebrata</taxon>
        <taxon>Euteleostomi</taxon>
        <taxon>Actinopterygii</taxon>
        <taxon>Neopterygii</taxon>
        <taxon>Teleostei</taxon>
        <taxon>Neoteleostei</taxon>
        <taxon>Acanthomorphata</taxon>
        <taxon>Pelagiaria</taxon>
        <taxon>Scombriformes</taxon>
        <taxon>Scombridae</taxon>
        <taxon>Scomber</taxon>
    </lineage>
</organism>
<comment type="caution">
    <text evidence="7">The sequence shown here is derived from an EMBL/GenBank/DDBJ whole genome shotgun (WGS) entry which is preliminary data.</text>
</comment>